<proteinExistence type="predicted"/>
<organism evidence="3 4">
    <name type="scientific">Symbiochloris irregularis</name>
    <dbReference type="NCBI Taxonomy" id="706552"/>
    <lineage>
        <taxon>Eukaryota</taxon>
        <taxon>Viridiplantae</taxon>
        <taxon>Chlorophyta</taxon>
        <taxon>core chlorophytes</taxon>
        <taxon>Trebouxiophyceae</taxon>
        <taxon>Trebouxiales</taxon>
        <taxon>Trebouxiaceae</taxon>
        <taxon>Symbiochloris</taxon>
    </lineage>
</organism>
<gene>
    <name evidence="3" type="ORF">WJX73_006438</name>
</gene>
<dbReference type="Gene3D" id="3.10.20.90">
    <property type="entry name" value="Phosphatidylinositol 3-kinase Catalytic Subunit, Chain A, domain 1"/>
    <property type="match status" value="1"/>
</dbReference>
<dbReference type="PRINTS" id="PR00348">
    <property type="entry name" value="UBIQUITIN"/>
</dbReference>
<evidence type="ECO:0000259" key="2">
    <source>
        <dbReference type="PROSITE" id="PS50053"/>
    </source>
</evidence>
<evidence type="ECO:0000313" key="3">
    <source>
        <dbReference type="EMBL" id="KAK9795600.1"/>
    </source>
</evidence>
<dbReference type="SMART" id="SM00213">
    <property type="entry name" value="UBQ"/>
    <property type="match status" value="1"/>
</dbReference>
<evidence type="ECO:0000313" key="4">
    <source>
        <dbReference type="Proteomes" id="UP001465755"/>
    </source>
</evidence>
<name>A0AAW1NUZ8_9CHLO</name>
<evidence type="ECO:0000256" key="1">
    <source>
        <dbReference type="ARBA" id="ARBA00022499"/>
    </source>
</evidence>
<dbReference type="Pfam" id="PF00240">
    <property type="entry name" value="ubiquitin"/>
    <property type="match status" value="1"/>
</dbReference>
<keyword evidence="1" id="KW-1017">Isopeptide bond</keyword>
<sequence length="75" mass="8347">MDLFVKNLQGRTLQIRLPASATIAEVKAAIEDAEGTTYDRQRLIYAGKQLEDERTLAAYNIGKEATLHMLLRLAG</sequence>
<accession>A0AAW1NUZ8</accession>
<dbReference type="AlphaFoldDB" id="A0AAW1NUZ8"/>
<dbReference type="PROSITE" id="PS50053">
    <property type="entry name" value="UBIQUITIN_2"/>
    <property type="match status" value="1"/>
</dbReference>
<dbReference type="GO" id="GO:0003729">
    <property type="term" value="F:mRNA binding"/>
    <property type="evidence" value="ECO:0007669"/>
    <property type="project" value="UniProtKB-ARBA"/>
</dbReference>
<dbReference type="SUPFAM" id="SSF54236">
    <property type="entry name" value="Ubiquitin-like"/>
    <property type="match status" value="1"/>
</dbReference>
<dbReference type="InterPro" id="IPR050158">
    <property type="entry name" value="Ubiquitin_ubiquitin-like"/>
</dbReference>
<dbReference type="InterPro" id="IPR000626">
    <property type="entry name" value="Ubiquitin-like_dom"/>
</dbReference>
<dbReference type="PANTHER" id="PTHR10666">
    <property type="entry name" value="UBIQUITIN"/>
    <property type="match status" value="1"/>
</dbReference>
<dbReference type="InterPro" id="IPR029071">
    <property type="entry name" value="Ubiquitin-like_domsf"/>
</dbReference>
<protein>
    <recommendedName>
        <fullName evidence="2">Ubiquitin-like domain-containing protein</fullName>
    </recommendedName>
</protein>
<keyword evidence="4" id="KW-1185">Reference proteome</keyword>
<dbReference type="EMBL" id="JALJOQ010000125">
    <property type="protein sequence ID" value="KAK9795600.1"/>
    <property type="molecule type" value="Genomic_DNA"/>
</dbReference>
<dbReference type="FunFam" id="3.10.20.90:FF:000211">
    <property type="entry name" value="Polyubiquitin 9"/>
    <property type="match status" value="1"/>
</dbReference>
<dbReference type="Proteomes" id="UP001465755">
    <property type="component" value="Unassembled WGS sequence"/>
</dbReference>
<feature type="domain" description="Ubiquitin-like" evidence="2">
    <location>
        <begin position="1"/>
        <end position="75"/>
    </location>
</feature>
<reference evidence="3 4" key="1">
    <citation type="journal article" date="2024" name="Nat. Commun.">
        <title>Phylogenomics reveals the evolutionary origins of lichenization in chlorophyte algae.</title>
        <authorList>
            <person name="Puginier C."/>
            <person name="Libourel C."/>
            <person name="Otte J."/>
            <person name="Skaloud P."/>
            <person name="Haon M."/>
            <person name="Grisel S."/>
            <person name="Petersen M."/>
            <person name="Berrin J.G."/>
            <person name="Delaux P.M."/>
            <person name="Dal Grande F."/>
            <person name="Keller J."/>
        </authorList>
    </citation>
    <scope>NUCLEOTIDE SEQUENCE [LARGE SCALE GENOMIC DNA]</scope>
    <source>
        <strain evidence="3 4">SAG 2036</strain>
    </source>
</reference>
<comment type="caution">
    <text evidence="3">The sequence shown here is derived from an EMBL/GenBank/DDBJ whole genome shotgun (WGS) entry which is preliminary data.</text>
</comment>
<dbReference type="InterPro" id="IPR019956">
    <property type="entry name" value="Ubiquitin_dom"/>
</dbReference>